<keyword evidence="7" id="KW-0560">Oxidoreductase</keyword>
<dbReference type="InterPro" id="IPR011992">
    <property type="entry name" value="EF-hand-dom_pair"/>
</dbReference>
<evidence type="ECO:0000256" key="2">
    <source>
        <dbReference type="ARBA" id="ARBA00005272"/>
    </source>
</evidence>
<dbReference type="InParanoid" id="J4H1X4"/>
<dbReference type="OrthoDB" id="5376590at2759"/>
<evidence type="ECO:0000256" key="1">
    <source>
        <dbReference type="ARBA" id="ARBA00004137"/>
    </source>
</evidence>
<evidence type="ECO:0000256" key="6">
    <source>
        <dbReference type="ARBA" id="ARBA00022946"/>
    </source>
</evidence>
<feature type="transmembrane region" description="Helical" evidence="9">
    <location>
        <begin position="75"/>
        <end position="96"/>
    </location>
</feature>
<keyword evidence="9" id="KW-1133">Transmembrane helix</keyword>
<keyword evidence="6" id="KW-0809">Transit peptide</keyword>
<keyword evidence="12" id="KW-1185">Reference proteome</keyword>
<evidence type="ECO:0000256" key="9">
    <source>
        <dbReference type="SAM" id="Phobius"/>
    </source>
</evidence>
<dbReference type="SUPFAM" id="SSF47473">
    <property type="entry name" value="EF-hand"/>
    <property type="match status" value="1"/>
</dbReference>
<dbReference type="InterPro" id="IPR054585">
    <property type="entry name" value="NDH2-like_C"/>
</dbReference>
<dbReference type="InterPro" id="IPR045024">
    <property type="entry name" value="NDH-2"/>
</dbReference>
<dbReference type="GeneID" id="24095440"/>
<dbReference type="Pfam" id="PF13499">
    <property type="entry name" value="EF-hand_7"/>
    <property type="match status" value="1"/>
</dbReference>
<dbReference type="GO" id="GO:0003954">
    <property type="term" value="F:NADH dehydrogenase activity"/>
    <property type="evidence" value="ECO:0007669"/>
    <property type="project" value="InterPro"/>
</dbReference>
<dbReference type="InterPro" id="IPR018247">
    <property type="entry name" value="EF_Hand_1_Ca_BS"/>
</dbReference>
<feature type="domain" description="EF-hand" evidence="10">
    <location>
        <begin position="476"/>
        <end position="511"/>
    </location>
</feature>
<protein>
    <recommendedName>
        <fullName evidence="10">EF-hand domain-containing protein</fullName>
    </recommendedName>
</protein>
<feature type="domain" description="EF-hand" evidence="10">
    <location>
        <begin position="517"/>
        <end position="552"/>
    </location>
</feature>
<evidence type="ECO:0000256" key="4">
    <source>
        <dbReference type="ARBA" id="ARBA00022827"/>
    </source>
</evidence>
<reference evidence="11 12" key="1">
    <citation type="journal article" date="2012" name="Appl. Environ. Microbiol.">
        <title>Short-read sequencing for genomic analysis of the brown rot fungus Fibroporia radiculosa.</title>
        <authorList>
            <person name="Tang J.D."/>
            <person name="Perkins A.D."/>
            <person name="Sonstegard T.S."/>
            <person name="Schroeder S.G."/>
            <person name="Burgess S.C."/>
            <person name="Diehl S.V."/>
        </authorList>
    </citation>
    <scope>NUCLEOTIDE SEQUENCE [LARGE SCALE GENOMIC DNA]</scope>
    <source>
        <strain evidence="11 12">TFFH 294</strain>
    </source>
</reference>
<dbReference type="AlphaFoldDB" id="J4H1X4"/>
<keyword evidence="8" id="KW-0520">NAD</keyword>
<dbReference type="Pfam" id="PF07992">
    <property type="entry name" value="Pyr_redox_2"/>
    <property type="match status" value="1"/>
</dbReference>
<organism evidence="11 12">
    <name type="scientific">Fibroporia radiculosa</name>
    <dbReference type="NCBI Taxonomy" id="599839"/>
    <lineage>
        <taxon>Eukaryota</taxon>
        <taxon>Fungi</taxon>
        <taxon>Dikarya</taxon>
        <taxon>Basidiomycota</taxon>
        <taxon>Agaricomycotina</taxon>
        <taxon>Agaricomycetes</taxon>
        <taxon>Polyporales</taxon>
        <taxon>Fibroporiaceae</taxon>
        <taxon>Fibroporia</taxon>
    </lineage>
</organism>
<dbReference type="Pfam" id="PF22366">
    <property type="entry name" value="NDH2_C"/>
    <property type="match status" value="1"/>
</dbReference>
<keyword evidence="5" id="KW-0106">Calcium</keyword>
<dbReference type="InterPro" id="IPR023753">
    <property type="entry name" value="FAD/NAD-binding_dom"/>
</dbReference>
<evidence type="ECO:0000313" key="12">
    <source>
        <dbReference type="Proteomes" id="UP000006352"/>
    </source>
</evidence>
<evidence type="ECO:0000313" key="11">
    <source>
        <dbReference type="EMBL" id="CCM00529.1"/>
    </source>
</evidence>
<dbReference type="Gene3D" id="3.50.50.100">
    <property type="match status" value="2"/>
</dbReference>
<evidence type="ECO:0000256" key="5">
    <source>
        <dbReference type="ARBA" id="ARBA00022837"/>
    </source>
</evidence>
<evidence type="ECO:0000256" key="3">
    <source>
        <dbReference type="ARBA" id="ARBA00022630"/>
    </source>
</evidence>
<name>J4H1X4_9APHY</name>
<accession>J4H1X4</accession>
<keyword evidence="9" id="KW-0472">Membrane</keyword>
<dbReference type="PROSITE" id="PS00018">
    <property type="entry name" value="EF_HAND_1"/>
    <property type="match status" value="2"/>
</dbReference>
<comment type="subcellular location">
    <subcellularLocation>
        <location evidence="1">Mitochondrion inner membrane</location>
        <topology evidence="1">Peripheral membrane protein</topology>
        <orientation evidence="1">Intermembrane side</orientation>
    </subcellularLocation>
</comment>
<evidence type="ECO:0000259" key="10">
    <source>
        <dbReference type="PROSITE" id="PS50222"/>
    </source>
</evidence>
<dbReference type="GO" id="GO:0005743">
    <property type="term" value="C:mitochondrial inner membrane"/>
    <property type="evidence" value="ECO:0007669"/>
    <property type="project" value="UniProtKB-SubCell"/>
</dbReference>
<proteinExistence type="inferred from homology"/>
<dbReference type="InterPro" id="IPR036188">
    <property type="entry name" value="FAD/NAD-bd_sf"/>
</dbReference>
<comment type="similarity">
    <text evidence="2">Belongs to the NADH dehydrogenase family.</text>
</comment>
<dbReference type="SMART" id="SM00054">
    <property type="entry name" value="EFh"/>
    <property type="match status" value="2"/>
</dbReference>
<keyword evidence="4" id="KW-0274">FAD</keyword>
<dbReference type="RefSeq" id="XP_012179812.1">
    <property type="nucleotide sequence ID" value="XM_012324422.1"/>
</dbReference>
<dbReference type="InterPro" id="IPR002048">
    <property type="entry name" value="EF_hand_dom"/>
</dbReference>
<sequence length="705" mass="77968">MLPAAARRAGCSLGHLGLLRAGISTRPLRTQLRPFPERDFFTSARALVVGPSTSQPLPPPPRATFLKRARTVARYSFYLLGSTVVGAAVLTSAIFLHDAFTYTDRHIDGVPVSPLALNPERGGPKNLPILRRLLSDYEDTDNSDLVEKPHLVIVGGGWGAVGILNTLRPGDYHVTVVSPETYTTFTPLLPSAAVGTVQLRSLVEPLRKIIARLHGHLVYGSAMDLVMSERLLEVEVNRIQGDGSKVTERIYVPYDKLVIAVGSTSSTHGVPGLQHCFQLKTIKDARKIRQRILDNFETASLPTTTPEERKRLLSFVVCGGGPTGVEAAAEIYDLCQEDVMNYYPKICREEVSIHLIQSREHILNTYSEAISRYAENKFLHDDIDLITSARVAAVHDDRVEYSIRGEDGKRETRSIPTNFVLWSTGIAMNPFTERVSNLLPNQVHKKAIETDAHLRVKGAPVGEVYAIGDASTIETSVVSYLLELVDEADKNKDGKIDYDEWEIMVNRIKARIPMAESQLQQVRELFDLYDKDADNSLTLNELAVLLQEIGNKITALPATAQVASQQGKYLGKKFTKLAKQRDVLIMNGVADGPGADEAVSGPFKYLHLGSLAYIGNAAVFDLGKMSFMGGLAAMYAWRSVYWSEQVSSRTRALLMIDWIRRMGQGPVATVIQAMKMYLHRTGHRGLTLRWVWADAGSHAHFSTGR</sequence>
<keyword evidence="9" id="KW-0812">Transmembrane</keyword>
<dbReference type="PANTHER" id="PTHR43706">
    <property type="entry name" value="NADH DEHYDROGENASE"/>
    <property type="match status" value="1"/>
</dbReference>
<dbReference type="Proteomes" id="UP000006352">
    <property type="component" value="Unassembled WGS sequence"/>
</dbReference>
<gene>
    <name evidence="11" type="ORF">FIBRA_02563</name>
</gene>
<dbReference type="GO" id="GO:0005509">
    <property type="term" value="F:calcium ion binding"/>
    <property type="evidence" value="ECO:0007669"/>
    <property type="project" value="InterPro"/>
</dbReference>
<dbReference type="EMBL" id="HE796987">
    <property type="protein sequence ID" value="CCM00529.1"/>
    <property type="molecule type" value="Genomic_DNA"/>
</dbReference>
<dbReference type="PROSITE" id="PS50222">
    <property type="entry name" value="EF_HAND_2"/>
    <property type="match status" value="2"/>
</dbReference>
<dbReference type="PANTHER" id="PTHR43706:SF50">
    <property type="entry name" value="NADH DEHYDROGENASE (UBIQUINONE)-RELATED"/>
    <property type="match status" value="1"/>
</dbReference>
<dbReference type="SUPFAM" id="SSF51905">
    <property type="entry name" value="FAD/NAD(P)-binding domain"/>
    <property type="match status" value="2"/>
</dbReference>
<keyword evidence="3" id="KW-0285">Flavoprotein</keyword>
<evidence type="ECO:0000256" key="7">
    <source>
        <dbReference type="ARBA" id="ARBA00023002"/>
    </source>
</evidence>
<evidence type="ECO:0000256" key="8">
    <source>
        <dbReference type="ARBA" id="ARBA00023027"/>
    </source>
</evidence>
<dbReference type="HOGENOM" id="CLU_021377_1_1_1"/>
<dbReference type="STRING" id="599839.J4H1X4"/>